<evidence type="ECO:0000313" key="2">
    <source>
        <dbReference type="Proteomes" id="UP000184518"/>
    </source>
</evidence>
<gene>
    <name evidence="1" type="ORF">SAMN05443633_10544</name>
</gene>
<organism evidence="1 2">
    <name type="scientific">Chryseobacterium arachidis</name>
    <dbReference type="NCBI Taxonomy" id="1416778"/>
    <lineage>
        <taxon>Bacteria</taxon>
        <taxon>Pseudomonadati</taxon>
        <taxon>Bacteroidota</taxon>
        <taxon>Flavobacteriia</taxon>
        <taxon>Flavobacteriales</taxon>
        <taxon>Weeksellaceae</taxon>
        <taxon>Chryseobacterium group</taxon>
        <taxon>Chryseobacterium</taxon>
    </lineage>
</organism>
<dbReference type="AlphaFoldDB" id="A0A1M5CT47"/>
<evidence type="ECO:0000313" key="1">
    <source>
        <dbReference type="EMBL" id="SHF57928.1"/>
    </source>
</evidence>
<dbReference type="Proteomes" id="UP000184518">
    <property type="component" value="Unassembled WGS sequence"/>
</dbReference>
<reference evidence="2" key="1">
    <citation type="submission" date="2016-11" db="EMBL/GenBank/DDBJ databases">
        <authorList>
            <person name="Varghese N."/>
            <person name="Submissions S."/>
        </authorList>
    </citation>
    <scope>NUCLEOTIDE SEQUENCE [LARGE SCALE GENOMIC DNA]</scope>
    <source>
        <strain evidence="2">DSM 27619</strain>
    </source>
</reference>
<protein>
    <recommendedName>
        <fullName evidence="3">Lipoprotein</fullName>
    </recommendedName>
</protein>
<dbReference type="RefSeq" id="WP_072957298.1">
    <property type="nucleotide sequence ID" value="NZ_JBHSOO010000001.1"/>
</dbReference>
<keyword evidence="2" id="KW-1185">Reference proteome</keyword>
<dbReference type="PROSITE" id="PS51257">
    <property type="entry name" value="PROKAR_LIPOPROTEIN"/>
    <property type="match status" value="1"/>
</dbReference>
<dbReference type="STRING" id="1416778.SAMN05443633_10544"/>
<dbReference type="EMBL" id="FQUT01000005">
    <property type="protein sequence ID" value="SHF57928.1"/>
    <property type="molecule type" value="Genomic_DNA"/>
</dbReference>
<sequence length="118" mass="14153">MKVVISLFFLSLLFSCKYESKFDLEKDLYRFSEKMENGDTVEVNIDYSACMYAAHEVFTFIKQNDTVFLKAHSEINSFENRKQDIQKRVYNFQILGQLSFENYFKYLKKEDKPKTDIH</sequence>
<name>A0A1M5CT47_9FLAO</name>
<proteinExistence type="predicted"/>
<accession>A0A1M5CT47</accession>
<evidence type="ECO:0008006" key="3">
    <source>
        <dbReference type="Google" id="ProtNLM"/>
    </source>
</evidence>